<feature type="signal peptide" evidence="1">
    <location>
        <begin position="1"/>
        <end position="27"/>
    </location>
</feature>
<sequence>MAGSKTVLMSFVVLALVVVACLPAANGFREIGVSDVQELSMAEQEQVVRVQEEDMESAKRHLLSYDPCYNKWYGGKHYKKSFGT</sequence>
<keyword evidence="1" id="KW-0732">Signal</keyword>
<evidence type="ECO:0000313" key="2">
    <source>
        <dbReference type="EMBL" id="KAH7279974.1"/>
    </source>
</evidence>
<dbReference type="PROSITE" id="PS51257">
    <property type="entry name" value="PROKAR_LIPOPROTEIN"/>
    <property type="match status" value="1"/>
</dbReference>
<keyword evidence="3" id="KW-1185">Reference proteome</keyword>
<dbReference type="Proteomes" id="UP000825935">
    <property type="component" value="Chromosome 37"/>
</dbReference>
<organism evidence="2 3">
    <name type="scientific">Ceratopteris richardii</name>
    <name type="common">Triangle waterfern</name>
    <dbReference type="NCBI Taxonomy" id="49495"/>
    <lineage>
        <taxon>Eukaryota</taxon>
        <taxon>Viridiplantae</taxon>
        <taxon>Streptophyta</taxon>
        <taxon>Embryophyta</taxon>
        <taxon>Tracheophyta</taxon>
        <taxon>Polypodiopsida</taxon>
        <taxon>Polypodiidae</taxon>
        <taxon>Polypodiales</taxon>
        <taxon>Pteridineae</taxon>
        <taxon>Pteridaceae</taxon>
        <taxon>Parkerioideae</taxon>
        <taxon>Ceratopteris</taxon>
    </lineage>
</organism>
<feature type="chain" id="PRO_5035882374" evidence="1">
    <location>
        <begin position="28"/>
        <end position="84"/>
    </location>
</feature>
<evidence type="ECO:0000256" key="1">
    <source>
        <dbReference type="SAM" id="SignalP"/>
    </source>
</evidence>
<comment type="caution">
    <text evidence="2">The sequence shown here is derived from an EMBL/GenBank/DDBJ whole genome shotgun (WGS) entry which is preliminary data.</text>
</comment>
<gene>
    <name evidence="2" type="ORF">KP509_37G045700</name>
</gene>
<dbReference type="AlphaFoldDB" id="A0A8T2Q891"/>
<name>A0A8T2Q891_CERRI</name>
<reference evidence="2" key="1">
    <citation type="submission" date="2021-08" db="EMBL/GenBank/DDBJ databases">
        <title>WGS assembly of Ceratopteris richardii.</title>
        <authorList>
            <person name="Marchant D.B."/>
            <person name="Chen G."/>
            <person name="Jenkins J."/>
            <person name="Shu S."/>
            <person name="Leebens-Mack J."/>
            <person name="Grimwood J."/>
            <person name="Schmutz J."/>
            <person name="Soltis P."/>
            <person name="Soltis D."/>
            <person name="Chen Z.-H."/>
        </authorList>
    </citation>
    <scope>NUCLEOTIDE SEQUENCE</scope>
    <source>
        <strain evidence="2">Whitten #5841</strain>
        <tissue evidence="2">Leaf</tissue>
    </source>
</reference>
<evidence type="ECO:0000313" key="3">
    <source>
        <dbReference type="Proteomes" id="UP000825935"/>
    </source>
</evidence>
<proteinExistence type="predicted"/>
<protein>
    <submittedName>
        <fullName evidence="2">Uncharacterized protein</fullName>
    </submittedName>
</protein>
<accession>A0A8T2Q891</accession>
<dbReference type="EMBL" id="CM035442">
    <property type="protein sequence ID" value="KAH7279974.1"/>
    <property type="molecule type" value="Genomic_DNA"/>
</dbReference>